<dbReference type="HOGENOM" id="CLU_2626639_0_0_1"/>
<keyword evidence="1" id="KW-0472">Membrane</keyword>
<evidence type="ECO:0000313" key="2">
    <source>
        <dbReference type="EnsemblPlants" id="KQL16162"/>
    </source>
</evidence>
<name>K3ZBD8_SETIT</name>
<reference evidence="3" key="1">
    <citation type="journal article" date="2012" name="Nat. Biotechnol.">
        <title>Reference genome sequence of the model plant Setaria.</title>
        <authorList>
            <person name="Bennetzen J.L."/>
            <person name="Schmutz J."/>
            <person name="Wang H."/>
            <person name="Percifield R."/>
            <person name="Hawkins J."/>
            <person name="Pontaroli A.C."/>
            <person name="Estep M."/>
            <person name="Feng L."/>
            <person name="Vaughn J.N."/>
            <person name="Grimwood J."/>
            <person name="Jenkins J."/>
            <person name="Barry K."/>
            <person name="Lindquist E."/>
            <person name="Hellsten U."/>
            <person name="Deshpande S."/>
            <person name="Wang X."/>
            <person name="Wu X."/>
            <person name="Mitros T."/>
            <person name="Triplett J."/>
            <person name="Yang X."/>
            <person name="Ye C.Y."/>
            <person name="Mauro-Herrera M."/>
            <person name="Wang L."/>
            <person name="Li P."/>
            <person name="Sharma M."/>
            <person name="Sharma R."/>
            <person name="Ronald P.C."/>
            <person name="Panaud O."/>
            <person name="Kellogg E.A."/>
            <person name="Brutnell T.P."/>
            <person name="Doust A.N."/>
            <person name="Tuskan G.A."/>
            <person name="Rokhsar D."/>
            <person name="Devos K.M."/>
        </authorList>
    </citation>
    <scope>NUCLEOTIDE SEQUENCE [LARGE SCALE GENOMIC DNA]</scope>
    <source>
        <strain evidence="3">cv. Yugu1</strain>
    </source>
</reference>
<reference evidence="2" key="2">
    <citation type="submission" date="2018-08" db="UniProtKB">
        <authorList>
            <consortium name="EnsemblPlants"/>
        </authorList>
    </citation>
    <scope>IDENTIFICATION</scope>
    <source>
        <strain evidence="2">Yugu1</strain>
    </source>
</reference>
<dbReference type="AlphaFoldDB" id="K3ZBD8"/>
<sequence length="78" mass="9223">MPIRENVPHRGSRKLESLKRIRSLIKLLKLDSRTPTSCDFLDIQSGYSEYYTNFIYVLGIIMHVMQTYKLYLTILEPN</sequence>
<proteinExistence type="predicted"/>
<feature type="transmembrane region" description="Helical" evidence="1">
    <location>
        <begin position="54"/>
        <end position="72"/>
    </location>
</feature>
<dbReference type="EnsemblPlants" id="KQL16162">
    <property type="protein sequence ID" value="KQL16162"/>
    <property type="gene ID" value="SETIT_023859mg"/>
</dbReference>
<evidence type="ECO:0000313" key="3">
    <source>
        <dbReference type="Proteomes" id="UP000004995"/>
    </source>
</evidence>
<evidence type="ECO:0000256" key="1">
    <source>
        <dbReference type="SAM" id="Phobius"/>
    </source>
</evidence>
<accession>K3ZBD8</accession>
<organism evidence="2 3">
    <name type="scientific">Setaria italica</name>
    <name type="common">Foxtail millet</name>
    <name type="synonym">Panicum italicum</name>
    <dbReference type="NCBI Taxonomy" id="4555"/>
    <lineage>
        <taxon>Eukaryota</taxon>
        <taxon>Viridiplantae</taxon>
        <taxon>Streptophyta</taxon>
        <taxon>Embryophyta</taxon>
        <taxon>Tracheophyta</taxon>
        <taxon>Spermatophyta</taxon>
        <taxon>Magnoliopsida</taxon>
        <taxon>Liliopsida</taxon>
        <taxon>Poales</taxon>
        <taxon>Poaceae</taxon>
        <taxon>PACMAD clade</taxon>
        <taxon>Panicoideae</taxon>
        <taxon>Panicodae</taxon>
        <taxon>Paniceae</taxon>
        <taxon>Cenchrinae</taxon>
        <taxon>Setaria</taxon>
    </lineage>
</organism>
<dbReference type="Proteomes" id="UP000004995">
    <property type="component" value="Unassembled WGS sequence"/>
</dbReference>
<dbReference type="EMBL" id="AGNK02001873">
    <property type="status" value="NOT_ANNOTATED_CDS"/>
    <property type="molecule type" value="Genomic_DNA"/>
</dbReference>
<dbReference type="Gramene" id="KQL16162">
    <property type="protein sequence ID" value="KQL16162"/>
    <property type="gene ID" value="SETIT_023859mg"/>
</dbReference>
<keyword evidence="3" id="KW-1185">Reference proteome</keyword>
<keyword evidence="1" id="KW-1133">Transmembrane helix</keyword>
<keyword evidence="1" id="KW-0812">Transmembrane</keyword>
<protein>
    <submittedName>
        <fullName evidence="2">Uncharacterized protein</fullName>
    </submittedName>
</protein>
<dbReference type="InParanoid" id="K3ZBD8"/>